<gene>
    <name evidence="2" type="ORF">CO2235_10002</name>
</gene>
<dbReference type="EMBL" id="OGUS01000109">
    <property type="protein sequence ID" value="SPC10617.1"/>
    <property type="molecule type" value="Genomic_DNA"/>
</dbReference>
<comment type="caution">
    <text evidence="2">The sequence shown here is derived from an EMBL/GenBank/DDBJ whole genome shotgun (WGS) entry which is preliminary data.</text>
</comment>
<dbReference type="Proteomes" id="UP000256862">
    <property type="component" value="Chromosome CO2235"/>
</dbReference>
<sequence length="66" mass="7399">MRRRGALPQVGAARTAGRARRQDRLIRPRLAGDPALTFSFAQSDGPERCLARLFPGFLCRRVHPAR</sequence>
<proteinExistence type="predicted"/>
<evidence type="ECO:0000256" key="1">
    <source>
        <dbReference type="SAM" id="MobiDB-lite"/>
    </source>
</evidence>
<feature type="region of interest" description="Disordered" evidence="1">
    <location>
        <begin position="1"/>
        <end position="21"/>
    </location>
</feature>
<name>A0A375FVW6_9BURK</name>
<protein>
    <submittedName>
        <fullName evidence="2">Uncharacterized protein</fullName>
    </submittedName>
</protein>
<accession>A0A375FVW6</accession>
<evidence type="ECO:0000313" key="2">
    <source>
        <dbReference type="EMBL" id="SPC10617.1"/>
    </source>
</evidence>
<organism evidence="2">
    <name type="scientific">Cupriavidus oxalaticus</name>
    <dbReference type="NCBI Taxonomy" id="96344"/>
    <lineage>
        <taxon>Bacteria</taxon>
        <taxon>Pseudomonadati</taxon>
        <taxon>Pseudomonadota</taxon>
        <taxon>Betaproteobacteria</taxon>
        <taxon>Burkholderiales</taxon>
        <taxon>Burkholderiaceae</taxon>
        <taxon>Cupriavidus</taxon>
    </lineage>
</organism>
<reference evidence="2" key="1">
    <citation type="submission" date="2018-01" db="EMBL/GenBank/DDBJ databases">
        <authorList>
            <person name="Clerissi C."/>
        </authorList>
    </citation>
    <scope>NUCLEOTIDE SEQUENCE</scope>
    <source>
        <strain evidence="2">Cupriavidus oxalaticus LMG 2235</strain>
    </source>
</reference>
<dbReference type="AlphaFoldDB" id="A0A375FVW6"/>